<organism evidence="2 3">
    <name type="scientific">Temnothorax curvispinosus</name>
    <dbReference type="NCBI Taxonomy" id="300111"/>
    <lineage>
        <taxon>Eukaryota</taxon>
        <taxon>Metazoa</taxon>
        <taxon>Ecdysozoa</taxon>
        <taxon>Arthropoda</taxon>
        <taxon>Hexapoda</taxon>
        <taxon>Insecta</taxon>
        <taxon>Pterygota</taxon>
        <taxon>Neoptera</taxon>
        <taxon>Endopterygota</taxon>
        <taxon>Hymenoptera</taxon>
        <taxon>Apocrita</taxon>
        <taxon>Aculeata</taxon>
        <taxon>Formicoidea</taxon>
        <taxon>Formicidae</taxon>
        <taxon>Myrmicinae</taxon>
        <taxon>Temnothorax</taxon>
    </lineage>
</organism>
<evidence type="ECO:0000313" key="3">
    <source>
        <dbReference type="RefSeq" id="XP_024867551.1"/>
    </source>
</evidence>
<feature type="compositionally biased region" description="Basic and acidic residues" evidence="1">
    <location>
        <begin position="871"/>
        <end position="886"/>
    </location>
</feature>
<feature type="compositionally biased region" description="Basic residues" evidence="1">
    <location>
        <begin position="245"/>
        <end position="263"/>
    </location>
</feature>
<accession>A0A6J1PDS8</accession>
<dbReference type="GeneID" id="112451878"/>
<dbReference type="Proteomes" id="UP000504618">
    <property type="component" value="Unplaced"/>
</dbReference>
<feature type="region of interest" description="Disordered" evidence="1">
    <location>
        <begin position="1"/>
        <end position="263"/>
    </location>
</feature>
<name>A0A6J1PDS8_9HYME</name>
<gene>
    <name evidence="3" type="primary">LOC112451878</name>
</gene>
<evidence type="ECO:0000313" key="2">
    <source>
        <dbReference type="Proteomes" id="UP000504618"/>
    </source>
</evidence>
<feature type="region of interest" description="Disordered" evidence="1">
    <location>
        <begin position="647"/>
        <end position="744"/>
    </location>
</feature>
<feature type="region of interest" description="Disordered" evidence="1">
    <location>
        <begin position="946"/>
        <end position="969"/>
    </location>
</feature>
<feature type="compositionally biased region" description="Polar residues" evidence="1">
    <location>
        <begin position="664"/>
        <end position="675"/>
    </location>
</feature>
<feature type="compositionally biased region" description="Basic and acidic residues" evidence="1">
    <location>
        <begin position="226"/>
        <end position="243"/>
    </location>
</feature>
<reference evidence="3" key="1">
    <citation type="submission" date="2025-08" db="UniProtKB">
        <authorList>
            <consortium name="RefSeq"/>
        </authorList>
    </citation>
    <scope>IDENTIFICATION</scope>
    <source>
        <tissue evidence="3">Whole body</tissue>
    </source>
</reference>
<feature type="compositionally biased region" description="Basic and acidic residues" evidence="1">
    <location>
        <begin position="153"/>
        <end position="163"/>
    </location>
</feature>
<feature type="compositionally biased region" description="Basic and acidic residues" evidence="1">
    <location>
        <begin position="676"/>
        <end position="691"/>
    </location>
</feature>
<feature type="compositionally biased region" description="Basic and acidic residues" evidence="1">
    <location>
        <begin position="647"/>
        <end position="663"/>
    </location>
</feature>
<proteinExistence type="predicted"/>
<sequence length="969" mass="109343">MPDSDDNEGKTRTTRYTRNKDTPRTGYRDKTQPRQTERGRNLAAITANGEKQHGEETEEQSSEESEQECCAIMRQPEQREPGVPKVKNDGEPNDPKLRDDGEPNIRKTKDDGEQIIKEESAKAMNAMYVNTDDSDYVPPSPEIVPRKSKPRANRNEVNYRETDSDNESVTIVGPTKKVTPKSDDSCERSSKCTGKRVKFDDKNASRDESRQANRQVRAKTVTRNTTNEESKYESAGKRKENGAKKTPRSSRRVISPRKRRVRHFRKATRHGEHNCIRYGVTPHERQHSVSADCEKANKKKDIACRKALSETSKTSTHTRGIRESFFGANFDKWGESDGRLRRCDVRVGINHADARVGQERRSAEPISFTASSESRSIATSMMEGDMNNRPVEVVEQLPMDVGEVENQQPPMIPNPPELIDNQPTGMVDDDEREPAEVEIIQVIEAKEDKPKPKIESTGAELPEDELQQPSGSNRGGIMIEQPQPSTSRGTTAKIRASMTQRGQEVNYAEMEESELLKHIACGLAEVKKRREYQQYRYAMEGQARMVDEYLANTPPAPDLATPELCELRNQVRKVIQELEKNEICRRRQVQMVENFRVPDPTNDGDQALVTLLASVEWGCAKEEERRPFKIMLEFNPDGAYVETCTAEHNEERARQPTQKDDGTKQSTATGKSTPKQKVEEKRYEAQPKGMDDSDAEIQSISSEALKKRPPTPGATLMQSSSRPEKRSQPEGKDATETASMYTIQIDSVSEAETVIVPPRATASNTFQHPTKPKEQIVIGVSERKAAKTANERNRELQEAERRGTKREKTDRQRRRDEDKRRARAKRHNREEKRSLTRDETSGAKLTGRMRPGTSLQPRRLIKQSPRVILRRLPDAEPRAAQEERAVEGAQPPHADPAATSVPRETELPCMPPTPLMSALQLPVMTPALPPLTDSIAEFINYKFPIGPVEQPSDDFESPSGESESEDDEA</sequence>
<keyword evidence="2" id="KW-1185">Reference proteome</keyword>
<dbReference type="AlphaFoldDB" id="A0A6J1PDS8"/>
<feature type="compositionally biased region" description="Basic and acidic residues" evidence="1">
    <location>
        <begin position="197"/>
        <end position="211"/>
    </location>
</feature>
<evidence type="ECO:0000256" key="1">
    <source>
        <dbReference type="SAM" id="MobiDB-lite"/>
    </source>
</evidence>
<feature type="compositionally biased region" description="Basic and acidic residues" evidence="1">
    <location>
        <begin position="180"/>
        <end position="190"/>
    </location>
</feature>
<feature type="compositionally biased region" description="Basic and acidic residues" evidence="1">
    <location>
        <begin position="76"/>
        <end position="121"/>
    </location>
</feature>
<dbReference type="RefSeq" id="XP_024867551.1">
    <property type="nucleotide sequence ID" value="XM_025011783.1"/>
</dbReference>
<feature type="region of interest" description="Disordered" evidence="1">
    <location>
        <begin position="759"/>
        <end position="911"/>
    </location>
</feature>
<feature type="compositionally biased region" description="Basic and acidic residues" evidence="1">
    <location>
        <begin position="722"/>
        <end position="735"/>
    </location>
</feature>
<feature type="compositionally biased region" description="Basic and acidic residues" evidence="1">
    <location>
        <begin position="828"/>
        <end position="841"/>
    </location>
</feature>
<protein>
    <submittedName>
        <fullName evidence="3">Uncharacterized protein LOC112451878</fullName>
    </submittedName>
</protein>
<feature type="compositionally biased region" description="Acidic residues" evidence="1">
    <location>
        <begin position="56"/>
        <end position="67"/>
    </location>
</feature>
<feature type="compositionally biased region" description="Basic and acidic residues" evidence="1">
    <location>
        <begin position="18"/>
        <end position="40"/>
    </location>
</feature>
<feature type="region of interest" description="Disordered" evidence="1">
    <location>
        <begin position="446"/>
        <end position="491"/>
    </location>
</feature>
<feature type="compositionally biased region" description="Acidic residues" evidence="1">
    <location>
        <begin position="951"/>
        <end position="969"/>
    </location>
</feature>
<feature type="compositionally biased region" description="Basic and acidic residues" evidence="1">
    <location>
        <begin position="781"/>
        <end position="820"/>
    </location>
</feature>